<accession>A0A4Q7MPQ3</accession>
<comment type="caution">
    <text evidence="2">The sequence shown here is derived from an EMBL/GenBank/DDBJ whole genome shotgun (WGS) entry which is preliminary data.</text>
</comment>
<dbReference type="Proteomes" id="UP000293874">
    <property type="component" value="Unassembled WGS sequence"/>
</dbReference>
<dbReference type="OrthoDB" id="709510at2"/>
<name>A0A4Q7MPQ3_9BACT</name>
<proteinExistence type="predicted"/>
<evidence type="ECO:0000313" key="2">
    <source>
        <dbReference type="EMBL" id="RZS70666.1"/>
    </source>
</evidence>
<dbReference type="RefSeq" id="WP_130541111.1">
    <property type="nucleotide sequence ID" value="NZ_CP042431.1"/>
</dbReference>
<dbReference type="SUPFAM" id="SSF55961">
    <property type="entry name" value="Bet v1-like"/>
    <property type="match status" value="1"/>
</dbReference>
<feature type="chain" id="PRO_5020786874" description="Polyketide cyclase/dehydrase/lipid transport protein" evidence="1">
    <location>
        <begin position="19"/>
        <end position="168"/>
    </location>
</feature>
<evidence type="ECO:0000256" key="1">
    <source>
        <dbReference type="SAM" id="SignalP"/>
    </source>
</evidence>
<organism evidence="2 3">
    <name type="scientific">Pseudobacter ginsenosidimutans</name>
    <dbReference type="NCBI Taxonomy" id="661488"/>
    <lineage>
        <taxon>Bacteria</taxon>
        <taxon>Pseudomonadati</taxon>
        <taxon>Bacteroidota</taxon>
        <taxon>Chitinophagia</taxon>
        <taxon>Chitinophagales</taxon>
        <taxon>Chitinophagaceae</taxon>
        <taxon>Pseudobacter</taxon>
    </lineage>
</organism>
<reference evidence="2 3" key="1">
    <citation type="submission" date="2019-02" db="EMBL/GenBank/DDBJ databases">
        <title>Genomic Encyclopedia of Type Strains, Phase IV (KMG-IV): sequencing the most valuable type-strain genomes for metagenomic binning, comparative biology and taxonomic classification.</title>
        <authorList>
            <person name="Goeker M."/>
        </authorList>
    </citation>
    <scope>NUCLEOTIDE SEQUENCE [LARGE SCALE GENOMIC DNA]</scope>
    <source>
        <strain evidence="2 3">DSM 18116</strain>
    </source>
</reference>
<gene>
    <name evidence="2" type="ORF">EV199_2559</name>
</gene>
<sequence>MYRIFLMLMLFTGAKVNAQMTAAQKFHWDADTAAVFSVKSLPVWDLIKETGKWNEISNGYVQSVTVMGDHPNQTRVVKFADGKERKDLVAQYQPEYKMIVLKLAAPLPAGIKEGVMAFYVTNKEAGGSELRITIVVKGEDVPKAALVEELKQEAAAYLKGVSARVSGK</sequence>
<protein>
    <recommendedName>
        <fullName evidence="4">Polyketide cyclase/dehydrase/lipid transport protein</fullName>
    </recommendedName>
</protein>
<evidence type="ECO:0008006" key="4">
    <source>
        <dbReference type="Google" id="ProtNLM"/>
    </source>
</evidence>
<dbReference type="Gene3D" id="3.30.530.20">
    <property type="match status" value="1"/>
</dbReference>
<dbReference type="InterPro" id="IPR023393">
    <property type="entry name" value="START-like_dom_sf"/>
</dbReference>
<dbReference type="AlphaFoldDB" id="A0A4Q7MPQ3"/>
<feature type="signal peptide" evidence="1">
    <location>
        <begin position="1"/>
        <end position="18"/>
    </location>
</feature>
<evidence type="ECO:0000313" key="3">
    <source>
        <dbReference type="Proteomes" id="UP000293874"/>
    </source>
</evidence>
<dbReference type="EMBL" id="SGXA01000002">
    <property type="protein sequence ID" value="RZS70666.1"/>
    <property type="molecule type" value="Genomic_DNA"/>
</dbReference>
<keyword evidence="3" id="KW-1185">Reference proteome</keyword>
<keyword evidence="1" id="KW-0732">Signal</keyword>